<organism evidence="1 2">
    <name type="scientific">Enterobacter ludwigii</name>
    <dbReference type="NCBI Taxonomy" id="299767"/>
    <lineage>
        <taxon>Bacteria</taxon>
        <taxon>Pseudomonadati</taxon>
        <taxon>Pseudomonadota</taxon>
        <taxon>Gammaproteobacteria</taxon>
        <taxon>Enterobacterales</taxon>
        <taxon>Enterobacteriaceae</taxon>
        <taxon>Enterobacter</taxon>
        <taxon>Enterobacter cloacae complex</taxon>
    </lineage>
</organism>
<dbReference type="EMBL" id="CP002886">
    <property type="protein sequence ID" value="AEW74980.1"/>
    <property type="molecule type" value="Genomic_DNA"/>
</dbReference>
<dbReference type="HOGENOM" id="CLU_3381692_0_0_6"/>
<accession>G8LPQ5</accession>
<proteinExistence type="predicted"/>
<evidence type="ECO:0000313" key="1">
    <source>
        <dbReference type="EMBL" id="AEW74980.1"/>
    </source>
</evidence>
<dbReference type="KEGG" id="eec:EcWSU1_03552"/>
<gene>
    <name evidence="1" type="ORF">EcWSU1_03552</name>
</gene>
<name>G8LPQ5_9ENTR</name>
<protein>
    <submittedName>
        <fullName evidence="1">Uncharacterized protein</fullName>
    </submittedName>
</protein>
<evidence type="ECO:0000313" key="2">
    <source>
        <dbReference type="Proteomes" id="UP000007838"/>
    </source>
</evidence>
<sequence length="33" mass="3779">MLISGVAFCFLKADSSIKPTPAVNHWYFIQHQE</sequence>
<reference evidence="1 2" key="1">
    <citation type="journal article" date="2011" name="Stand. Genomic Sci.">
        <title>Complete genome of the onion pathogen Enterobacter cloacae EcWSU1.</title>
        <authorList>
            <person name="Humann J.L."/>
            <person name="Wildung M."/>
            <person name="Cheng C.H."/>
            <person name="Lee T."/>
            <person name="Stewart J.E."/>
            <person name="Drew J.C."/>
            <person name="Triplett E.W."/>
            <person name="Main D."/>
            <person name="Schroeder B.K."/>
        </authorList>
    </citation>
    <scope>NUCLEOTIDE SEQUENCE [LARGE SCALE GENOMIC DNA]</scope>
    <source>
        <strain evidence="1 2">EcWSU1</strain>
    </source>
</reference>
<dbReference type="AlphaFoldDB" id="G8LPQ5"/>
<dbReference type="Proteomes" id="UP000007838">
    <property type="component" value="Chromosome"/>
</dbReference>